<evidence type="ECO:0000313" key="2">
    <source>
        <dbReference type="EMBL" id="GAX21585.1"/>
    </source>
</evidence>
<name>A0A1Z5K5V7_FISSO</name>
<dbReference type="InParanoid" id="A0A1Z5K5V7"/>
<gene>
    <name evidence="2" type="ORF">FisN_29Hh017</name>
</gene>
<organism evidence="2 3">
    <name type="scientific">Fistulifera solaris</name>
    <name type="common">Oleaginous diatom</name>
    <dbReference type="NCBI Taxonomy" id="1519565"/>
    <lineage>
        <taxon>Eukaryota</taxon>
        <taxon>Sar</taxon>
        <taxon>Stramenopiles</taxon>
        <taxon>Ochrophyta</taxon>
        <taxon>Bacillariophyta</taxon>
        <taxon>Bacillariophyceae</taxon>
        <taxon>Bacillariophycidae</taxon>
        <taxon>Naviculales</taxon>
        <taxon>Naviculaceae</taxon>
        <taxon>Fistulifera</taxon>
    </lineage>
</organism>
<dbReference type="EMBL" id="BDSP01000170">
    <property type="protein sequence ID" value="GAX21585.1"/>
    <property type="molecule type" value="Genomic_DNA"/>
</dbReference>
<accession>A0A1Z5K5V7</accession>
<evidence type="ECO:0000256" key="1">
    <source>
        <dbReference type="SAM" id="SignalP"/>
    </source>
</evidence>
<dbReference type="AlphaFoldDB" id="A0A1Z5K5V7"/>
<keyword evidence="3" id="KW-1185">Reference proteome</keyword>
<feature type="chain" id="PRO_5012328733" evidence="1">
    <location>
        <begin position="28"/>
        <end position="204"/>
    </location>
</feature>
<comment type="caution">
    <text evidence="2">The sequence shown here is derived from an EMBL/GenBank/DDBJ whole genome shotgun (WGS) entry which is preliminary data.</text>
</comment>
<keyword evidence="1" id="KW-0732">Signal</keyword>
<evidence type="ECO:0000313" key="3">
    <source>
        <dbReference type="Proteomes" id="UP000198406"/>
    </source>
</evidence>
<sequence>MPSVRFSPYALLLIVSILLLSTPRTEGEVYPPRLTFYVQVRGKGKKQKLASATSQLPATVNVMSQQPTPIDVRNNRVEINLQQQKFPRAKAFTQRWSSTSSFLWQRSSSLVSAARERIPRPKLPRWTVPPVDLARQRENLVQQTERIKSMRANVARWRPPSSFNEWKLNAHRYISKKEDDEDESYILGYYLFSFAVGLTFDMLF</sequence>
<reference evidence="2 3" key="1">
    <citation type="journal article" date="2015" name="Plant Cell">
        <title>Oil accumulation by the oleaginous diatom Fistulifera solaris as revealed by the genome and transcriptome.</title>
        <authorList>
            <person name="Tanaka T."/>
            <person name="Maeda Y."/>
            <person name="Veluchamy A."/>
            <person name="Tanaka M."/>
            <person name="Abida H."/>
            <person name="Marechal E."/>
            <person name="Bowler C."/>
            <person name="Muto M."/>
            <person name="Sunaga Y."/>
            <person name="Tanaka M."/>
            <person name="Yoshino T."/>
            <person name="Taniguchi T."/>
            <person name="Fukuda Y."/>
            <person name="Nemoto M."/>
            <person name="Matsumoto M."/>
            <person name="Wong P.S."/>
            <person name="Aburatani S."/>
            <person name="Fujibuchi W."/>
        </authorList>
    </citation>
    <scope>NUCLEOTIDE SEQUENCE [LARGE SCALE GENOMIC DNA]</scope>
    <source>
        <strain evidence="2 3">JPCC DA0580</strain>
    </source>
</reference>
<feature type="signal peptide" evidence="1">
    <location>
        <begin position="1"/>
        <end position="27"/>
    </location>
</feature>
<protein>
    <submittedName>
        <fullName evidence="2">Uncharacterized protein</fullName>
    </submittedName>
</protein>
<proteinExistence type="predicted"/>
<dbReference type="Proteomes" id="UP000198406">
    <property type="component" value="Unassembled WGS sequence"/>
</dbReference>